<comment type="caution">
    <text evidence="3">The sequence shown here is derived from an EMBL/GenBank/DDBJ whole genome shotgun (WGS) entry which is preliminary data.</text>
</comment>
<keyword evidence="1" id="KW-0732">Signal</keyword>
<protein>
    <submittedName>
        <fullName evidence="3">Cupin 2 conserved barrel domain protein</fullName>
    </submittedName>
</protein>
<feature type="chain" id="PRO_5012640905" evidence="1">
    <location>
        <begin position="24"/>
        <end position="181"/>
    </location>
</feature>
<sequence length="181" mass="19092">MTGALFLVLTMMLSLAVATTVHAEPDAITAKPLTQRHAFGGNVSVQITQELDGLPAQVVDIEDASKVAVVEFTIQPGAVFPWHTHPGTVLINITEGDFVFVFGEDCVERRYGPGMALVDPGHTVHTAFNPGREEATVVIATLIGVPAEGPLMTQVDAQEGAALDEKCGIKRADAGNLLSGY</sequence>
<dbReference type="Gene3D" id="2.60.120.10">
    <property type="entry name" value="Jelly Rolls"/>
    <property type="match status" value="1"/>
</dbReference>
<dbReference type="InterPro" id="IPR014710">
    <property type="entry name" value="RmlC-like_jellyroll"/>
</dbReference>
<dbReference type="SUPFAM" id="SSF51182">
    <property type="entry name" value="RmlC-like cupins"/>
    <property type="match status" value="1"/>
</dbReference>
<dbReference type="AlphaFoldDB" id="A0A1V3NKE6"/>
<dbReference type="STRING" id="108003.B1C78_06780"/>
<dbReference type="Pfam" id="PF07883">
    <property type="entry name" value="Cupin_2"/>
    <property type="match status" value="1"/>
</dbReference>
<evidence type="ECO:0000313" key="4">
    <source>
        <dbReference type="Proteomes" id="UP000189462"/>
    </source>
</evidence>
<dbReference type="Proteomes" id="UP000189462">
    <property type="component" value="Unassembled WGS sequence"/>
</dbReference>
<organism evidence="3 4">
    <name type="scientific">Thioalkalivibrio denitrificans</name>
    <dbReference type="NCBI Taxonomy" id="108003"/>
    <lineage>
        <taxon>Bacteria</taxon>
        <taxon>Pseudomonadati</taxon>
        <taxon>Pseudomonadota</taxon>
        <taxon>Gammaproteobacteria</taxon>
        <taxon>Chromatiales</taxon>
        <taxon>Ectothiorhodospiraceae</taxon>
        <taxon>Thioalkalivibrio</taxon>
    </lineage>
</organism>
<dbReference type="InterPro" id="IPR011051">
    <property type="entry name" value="RmlC_Cupin_sf"/>
</dbReference>
<gene>
    <name evidence="3" type="ORF">B1C78_06780</name>
</gene>
<reference evidence="3 4" key="1">
    <citation type="submission" date="2017-02" db="EMBL/GenBank/DDBJ databases">
        <title>Genomic diversity within the haloalkaliphilic genus Thioalkalivibrio.</title>
        <authorList>
            <person name="Ahn A.-C."/>
            <person name="Meier-Kolthoff J."/>
            <person name="Overmars L."/>
            <person name="Richter M."/>
            <person name="Woyke T."/>
            <person name="Sorokin D.Y."/>
            <person name="Muyzer G."/>
        </authorList>
    </citation>
    <scope>NUCLEOTIDE SEQUENCE [LARGE SCALE GENOMIC DNA]</scope>
    <source>
        <strain evidence="3 4">ALJD</strain>
    </source>
</reference>
<name>A0A1V3NKE6_9GAMM</name>
<accession>A0A1V3NKE6</accession>
<proteinExistence type="predicted"/>
<evidence type="ECO:0000259" key="2">
    <source>
        <dbReference type="Pfam" id="PF07883"/>
    </source>
</evidence>
<evidence type="ECO:0000313" key="3">
    <source>
        <dbReference type="EMBL" id="OOG25413.1"/>
    </source>
</evidence>
<keyword evidence="4" id="KW-1185">Reference proteome</keyword>
<feature type="signal peptide" evidence="1">
    <location>
        <begin position="1"/>
        <end position="23"/>
    </location>
</feature>
<dbReference type="InterPro" id="IPR013096">
    <property type="entry name" value="Cupin_2"/>
</dbReference>
<evidence type="ECO:0000256" key="1">
    <source>
        <dbReference type="SAM" id="SignalP"/>
    </source>
</evidence>
<dbReference type="EMBL" id="MVBK01000038">
    <property type="protein sequence ID" value="OOG25413.1"/>
    <property type="molecule type" value="Genomic_DNA"/>
</dbReference>
<feature type="domain" description="Cupin type-2" evidence="2">
    <location>
        <begin position="71"/>
        <end position="138"/>
    </location>
</feature>